<dbReference type="OrthoDB" id="9799943at2"/>
<dbReference type="InterPro" id="IPR036188">
    <property type="entry name" value="FAD/NAD-bd_sf"/>
</dbReference>
<dbReference type="RefSeq" id="WP_157612315.1">
    <property type="nucleotide sequence ID" value="NZ_CP046622.1"/>
</dbReference>
<dbReference type="AlphaFoldDB" id="A0A6I6HCP3"/>
<dbReference type="SUPFAM" id="SSF51905">
    <property type="entry name" value="FAD/NAD(P)-binding domain"/>
    <property type="match status" value="1"/>
</dbReference>
<dbReference type="Proteomes" id="UP000425817">
    <property type="component" value="Chromosome"/>
</dbReference>
<gene>
    <name evidence="6" type="ORF">GOQ09_05375</name>
</gene>
<evidence type="ECO:0000259" key="5">
    <source>
        <dbReference type="Pfam" id="PF01266"/>
    </source>
</evidence>
<dbReference type="PANTHER" id="PTHR13847:SF286">
    <property type="entry name" value="D-AMINO ACID DEHYDROGENASE"/>
    <property type="match status" value="1"/>
</dbReference>
<dbReference type="InterPro" id="IPR006076">
    <property type="entry name" value="FAD-dep_OxRdtase"/>
</dbReference>
<evidence type="ECO:0000256" key="1">
    <source>
        <dbReference type="ARBA" id="ARBA00001974"/>
    </source>
</evidence>
<evidence type="ECO:0000313" key="7">
    <source>
        <dbReference type="Proteomes" id="UP000425817"/>
    </source>
</evidence>
<keyword evidence="4" id="KW-0560">Oxidoreductase</keyword>
<reference evidence="6 7" key="1">
    <citation type="submission" date="2019-12" db="EMBL/GenBank/DDBJ databases">
        <title>Hybrid Genome Assemblies of two High G+C Isolates from Undergraduate Microbiology Courses.</title>
        <authorList>
            <person name="Ne Ville C.J."/>
            <person name="Enright D."/>
            <person name="Hernandez I."/>
            <person name="Dodsworth J."/>
            <person name="Orwin P.M."/>
        </authorList>
    </citation>
    <scope>NUCLEOTIDE SEQUENCE [LARGE SCALE GENOMIC DNA]</scope>
    <source>
        <strain evidence="6 7">CSUSB</strain>
    </source>
</reference>
<feature type="domain" description="FAD dependent oxidoreductase" evidence="5">
    <location>
        <begin position="16"/>
        <end position="378"/>
    </location>
</feature>
<protein>
    <submittedName>
        <fullName evidence="6">TIGR03364 family FAD-dependent oxidoreductase</fullName>
    </submittedName>
</protein>
<dbReference type="Gene3D" id="3.30.9.10">
    <property type="entry name" value="D-Amino Acid Oxidase, subunit A, domain 2"/>
    <property type="match status" value="1"/>
</dbReference>
<proteinExistence type="inferred from homology"/>
<dbReference type="Gene3D" id="3.50.50.60">
    <property type="entry name" value="FAD/NAD(P)-binding domain"/>
    <property type="match status" value="1"/>
</dbReference>
<organism evidence="6 7">
    <name type="scientific">Variovorax paradoxus</name>
    <dbReference type="NCBI Taxonomy" id="34073"/>
    <lineage>
        <taxon>Bacteria</taxon>
        <taxon>Pseudomonadati</taxon>
        <taxon>Pseudomonadota</taxon>
        <taxon>Betaproteobacteria</taxon>
        <taxon>Burkholderiales</taxon>
        <taxon>Comamonadaceae</taxon>
        <taxon>Variovorax</taxon>
    </lineage>
</organism>
<keyword evidence="3" id="KW-0285">Flavoprotein</keyword>
<dbReference type="GO" id="GO:0016491">
    <property type="term" value="F:oxidoreductase activity"/>
    <property type="evidence" value="ECO:0007669"/>
    <property type="project" value="UniProtKB-KW"/>
</dbReference>
<sequence length="382" mass="41728">MPGPQFSSSNSKDSFDVIVVGAGIVGMAHAYTAAQRGLKVCVVERDAACIGASIRNFGFITITGQARGDTWRRAMHAREVWQHIAPQAGIDIVHRNLWLAAYRREAHDVLEAFMRTPMGQGCELLDAVDAQAKAPALSLADACSVLFSPHELRVESRTAIGLLAKWLADVHSVVFRFGETVHEVETPRVRTSRGTLRGERVVVCTNTDLHGLFAERIAAYELTLCRLQMLRVKPEAGFRLPGSVMMDLSLVRYEGYSTLPEAAALRARLREEEDASLARGIHLIVVQSADGSLVVGDSHHYGDAPEPFAMEEVDQLILRHLRSTLNLETAQVTERWTGVYPSSKSAPCVIDAPDDATRVVLVTSGTGASTGFGIAHDVFETW</sequence>
<comment type="cofactor">
    <cofactor evidence="1">
        <name>FAD</name>
        <dbReference type="ChEBI" id="CHEBI:57692"/>
    </cofactor>
</comment>
<dbReference type="NCBIfam" id="TIGR03364">
    <property type="entry name" value="HpnW_proposed"/>
    <property type="match status" value="1"/>
</dbReference>
<dbReference type="EMBL" id="CP046622">
    <property type="protein sequence ID" value="QGW81041.1"/>
    <property type="molecule type" value="Genomic_DNA"/>
</dbReference>
<evidence type="ECO:0000256" key="3">
    <source>
        <dbReference type="ARBA" id="ARBA00022630"/>
    </source>
</evidence>
<accession>A0A6I6HCP3</accession>
<evidence type="ECO:0000256" key="4">
    <source>
        <dbReference type="ARBA" id="ARBA00023002"/>
    </source>
</evidence>
<dbReference type="GO" id="GO:0005737">
    <property type="term" value="C:cytoplasm"/>
    <property type="evidence" value="ECO:0007669"/>
    <property type="project" value="TreeGrafter"/>
</dbReference>
<dbReference type="InterPro" id="IPR017741">
    <property type="entry name" value="FAD-dependent_OxRdtase_HpnW"/>
</dbReference>
<dbReference type="Pfam" id="PF01266">
    <property type="entry name" value="DAO"/>
    <property type="match status" value="1"/>
</dbReference>
<dbReference type="PANTHER" id="PTHR13847">
    <property type="entry name" value="SARCOSINE DEHYDROGENASE-RELATED"/>
    <property type="match status" value="1"/>
</dbReference>
<comment type="similarity">
    <text evidence="2">Belongs to the DadA oxidoreductase family.</text>
</comment>
<evidence type="ECO:0000313" key="6">
    <source>
        <dbReference type="EMBL" id="QGW81041.1"/>
    </source>
</evidence>
<evidence type="ECO:0000256" key="2">
    <source>
        <dbReference type="ARBA" id="ARBA00009410"/>
    </source>
</evidence>
<name>A0A6I6HCP3_VARPD</name>